<accession>A0A1B8AXM4</accession>
<reference evidence="7 8" key="1">
    <citation type="submission" date="2016-06" db="EMBL/GenBank/DDBJ databases">
        <title>Living apart together: crosstalk between the core and supernumerary genomes in a fungal plant pathogen.</title>
        <authorList>
            <person name="Vanheule A."/>
            <person name="Audenaert K."/>
            <person name="Warris S."/>
            <person name="Van De Geest H."/>
            <person name="Schijlen E."/>
            <person name="Hofte M."/>
            <person name="De Saeger S."/>
            <person name="Haesaert G."/>
            <person name="Waalwijk C."/>
            <person name="Van Der Lee T."/>
        </authorList>
    </citation>
    <scope>NUCLEOTIDE SEQUENCE [LARGE SCALE GENOMIC DNA]</scope>
    <source>
        <strain evidence="7 8">2516</strain>
    </source>
</reference>
<dbReference type="PANTHER" id="PTHR46115">
    <property type="entry name" value="THIOREDOXIN-LIKE PROTEIN 1"/>
    <property type="match status" value="1"/>
</dbReference>
<protein>
    <recommendedName>
        <fullName evidence="3">Thioredoxin</fullName>
    </recommendedName>
</protein>
<dbReference type="Gene3D" id="3.40.30.10">
    <property type="entry name" value="Glutaredoxin"/>
    <property type="match status" value="1"/>
</dbReference>
<evidence type="ECO:0000256" key="3">
    <source>
        <dbReference type="PIRNR" id="PIRNR000077"/>
    </source>
</evidence>
<dbReference type="GO" id="GO:0015035">
    <property type="term" value="F:protein-disulfide reductase activity"/>
    <property type="evidence" value="ECO:0007669"/>
    <property type="project" value="InterPro"/>
</dbReference>
<dbReference type="SUPFAM" id="SSF52833">
    <property type="entry name" value="Thioredoxin-like"/>
    <property type="match status" value="1"/>
</dbReference>
<feature type="disulfide bond" description="Redox-active" evidence="5">
    <location>
        <begin position="31"/>
        <end position="34"/>
    </location>
</feature>
<dbReference type="CDD" id="cd02947">
    <property type="entry name" value="TRX_family"/>
    <property type="match status" value="1"/>
</dbReference>
<feature type="site" description="Contributes to redox potential value" evidence="4">
    <location>
        <position position="33"/>
    </location>
</feature>
<comment type="caution">
    <text evidence="7">The sequence shown here is derived from an EMBL/GenBank/DDBJ whole genome shotgun (WGS) entry which is preliminary data.</text>
</comment>
<dbReference type="OMA" id="CYADWCS"/>
<dbReference type="AlphaFoldDB" id="A0A1B8AXM4"/>
<dbReference type="PROSITE" id="PS51352">
    <property type="entry name" value="THIOREDOXIN_2"/>
    <property type="match status" value="1"/>
</dbReference>
<evidence type="ECO:0000256" key="4">
    <source>
        <dbReference type="PIRSR" id="PIRSR000077-1"/>
    </source>
</evidence>
<dbReference type="Pfam" id="PF00085">
    <property type="entry name" value="Thioredoxin"/>
    <property type="match status" value="1"/>
</dbReference>
<feature type="domain" description="Thioredoxin" evidence="6">
    <location>
        <begin position="1"/>
        <end position="109"/>
    </location>
</feature>
<gene>
    <name evidence="7" type="ORF">FPOA_05796</name>
</gene>
<feature type="site" description="Deprotonates C-terminal active site Cys" evidence="4">
    <location>
        <position position="25"/>
    </location>
</feature>
<dbReference type="InterPro" id="IPR005746">
    <property type="entry name" value="Thioredoxin"/>
</dbReference>
<dbReference type="STRING" id="36050.A0A1B8AXM4"/>
<dbReference type="InterPro" id="IPR036249">
    <property type="entry name" value="Thioredoxin-like_sf"/>
</dbReference>
<keyword evidence="8" id="KW-1185">Reference proteome</keyword>
<evidence type="ECO:0000256" key="2">
    <source>
        <dbReference type="ARBA" id="ARBA00023157"/>
    </source>
</evidence>
<feature type="active site" description="Nucleophile" evidence="4">
    <location>
        <position position="34"/>
    </location>
</feature>
<evidence type="ECO:0000313" key="7">
    <source>
        <dbReference type="EMBL" id="OBS25263.1"/>
    </source>
</evidence>
<dbReference type="PIRSF" id="PIRSF000077">
    <property type="entry name" value="Thioredoxin"/>
    <property type="match status" value="1"/>
</dbReference>
<dbReference type="EMBL" id="LYXU01000002">
    <property type="protein sequence ID" value="OBS25263.1"/>
    <property type="molecule type" value="Genomic_DNA"/>
</dbReference>
<evidence type="ECO:0000256" key="5">
    <source>
        <dbReference type="PIRSR" id="PIRSR000077-4"/>
    </source>
</evidence>
<organism evidence="7 8">
    <name type="scientific">Fusarium poae</name>
    <dbReference type="NCBI Taxonomy" id="36050"/>
    <lineage>
        <taxon>Eukaryota</taxon>
        <taxon>Fungi</taxon>
        <taxon>Dikarya</taxon>
        <taxon>Ascomycota</taxon>
        <taxon>Pezizomycotina</taxon>
        <taxon>Sordariomycetes</taxon>
        <taxon>Hypocreomycetidae</taxon>
        <taxon>Hypocreales</taxon>
        <taxon>Nectriaceae</taxon>
        <taxon>Fusarium</taxon>
    </lineage>
</organism>
<evidence type="ECO:0000259" key="6">
    <source>
        <dbReference type="PROSITE" id="PS51352"/>
    </source>
</evidence>
<dbReference type="Proteomes" id="UP000091967">
    <property type="component" value="Unassembled WGS sequence"/>
</dbReference>
<feature type="site" description="Contributes to redox potential value" evidence="4">
    <location>
        <position position="32"/>
    </location>
</feature>
<evidence type="ECO:0000256" key="1">
    <source>
        <dbReference type="ARBA" id="ARBA00008987"/>
    </source>
</evidence>
<keyword evidence="5" id="KW-0676">Redox-active center</keyword>
<name>A0A1B8AXM4_FUSPO</name>
<evidence type="ECO:0000313" key="8">
    <source>
        <dbReference type="Proteomes" id="UP000091967"/>
    </source>
</evidence>
<comment type="similarity">
    <text evidence="1 3">Belongs to the thioredoxin family.</text>
</comment>
<feature type="active site" description="Nucleophile" evidence="4">
    <location>
        <position position="31"/>
    </location>
</feature>
<sequence length="113" mass="12346">MTVVEIKDMAGFKELLKSHPTVIIDAGATWCAPCKAISPYFEKYSELGEYDSDKVVFAKFDTDEVPDLAQELGIRSIPAFFHFQDGELYEKVAGANPGALGKLVEQATQKASA</sequence>
<keyword evidence="2 5" id="KW-1015">Disulfide bond</keyword>
<proteinExistence type="inferred from homology"/>
<dbReference type="InterPro" id="IPR013766">
    <property type="entry name" value="Thioredoxin_domain"/>
</dbReference>